<keyword evidence="2" id="KW-1185">Reference proteome</keyword>
<reference evidence="1 2" key="1">
    <citation type="journal article" date="2023" name="IMA Fungus">
        <title>Comparative genomic study of the Penicillium genus elucidates a diverse pangenome and 15 lateral gene transfer events.</title>
        <authorList>
            <person name="Petersen C."/>
            <person name="Sorensen T."/>
            <person name="Nielsen M.R."/>
            <person name="Sondergaard T.E."/>
            <person name="Sorensen J.L."/>
            <person name="Fitzpatrick D.A."/>
            <person name="Frisvad J.C."/>
            <person name="Nielsen K.L."/>
        </authorList>
    </citation>
    <scope>NUCLEOTIDE SEQUENCE [LARGE SCALE GENOMIC DNA]</scope>
    <source>
        <strain evidence="1 2">IBT 35679</strain>
    </source>
</reference>
<dbReference type="AlphaFoldDB" id="A0AAD6CW89"/>
<name>A0AAD6CW89_9EURO</name>
<accession>A0AAD6CW89</accession>
<dbReference type="Proteomes" id="UP001220324">
    <property type="component" value="Unassembled WGS sequence"/>
</dbReference>
<organism evidence="1 2">
    <name type="scientific">Penicillium frequentans</name>
    <dbReference type="NCBI Taxonomy" id="3151616"/>
    <lineage>
        <taxon>Eukaryota</taxon>
        <taxon>Fungi</taxon>
        <taxon>Dikarya</taxon>
        <taxon>Ascomycota</taxon>
        <taxon>Pezizomycotina</taxon>
        <taxon>Eurotiomycetes</taxon>
        <taxon>Eurotiomycetidae</taxon>
        <taxon>Eurotiales</taxon>
        <taxon>Aspergillaceae</taxon>
        <taxon>Penicillium</taxon>
    </lineage>
</organism>
<evidence type="ECO:0000313" key="2">
    <source>
        <dbReference type="Proteomes" id="UP001220324"/>
    </source>
</evidence>
<gene>
    <name evidence="1" type="ORF">N7494_008063</name>
</gene>
<dbReference type="EMBL" id="JAQIZZ010000006">
    <property type="protein sequence ID" value="KAJ5538584.1"/>
    <property type="molecule type" value="Genomic_DNA"/>
</dbReference>
<evidence type="ECO:0000313" key="1">
    <source>
        <dbReference type="EMBL" id="KAJ5538584.1"/>
    </source>
</evidence>
<comment type="caution">
    <text evidence="1">The sequence shown here is derived from an EMBL/GenBank/DDBJ whole genome shotgun (WGS) entry which is preliminary data.</text>
</comment>
<feature type="non-terminal residue" evidence="1">
    <location>
        <position position="1"/>
    </location>
</feature>
<sequence>TAQSPQDFRPLVGYIDYMQIDSSRRKRLTPHPHPDKDRTNDVCQRISDIRVARATPQEWTEDPYLLCILISIAQFQKSTKEGSQPAIQTARLLVTNGQDKEFIHLYEGHFTTEFLRMLDEPMTAQATTNAPTINRRKIPYRPFETFVDRIQPKA</sequence>
<proteinExistence type="predicted"/>
<protein>
    <submittedName>
        <fullName evidence="1">Uncharacterized protein</fullName>
    </submittedName>
</protein>